<feature type="domain" description="Pterin-binding" evidence="10">
    <location>
        <begin position="24"/>
        <end position="290"/>
    </location>
</feature>
<keyword evidence="7 9" id="KW-0460">Magnesium</keyword>
<comment type="pathway">
    <text evidence="3 9">Cofactor biosynthesis; tetrahydrofolate biosynthesis; 7,8-dihydrofolate from 2-amino-4-hydroxy-6-hydroxymethyl-7,8-dihydropteridine diphosphate and 4-aminobenzoate: step 1/2.</text>
</comment>
<protein>
    <recommendedName>
        <fullName evidence="4 9">Dihydropteroate synthase</fullName>
        <shortName evidence="9">DHPS</shortName>
        <ecNumber evidence="4 9">2.5.1.15</ecNumber>
    </recommendedName>
    <alternativeName>
        <fullName evidence="9">Dihydropteroate pyrophosphorylase</fullName>
    </alternativeName>
</protein>
<keyword evidence="8 9" id="KW-0289">Folate biosynthesis</keyword>
<dbReference type="PROSITE" id="PS00793">
    <property type="entry name" value="DHPS_2"/>
    <property type="match status" value="1"/>
</dbReference>
<keyword evidence="6 9" id="KW-0479">Metal-binding</keyword>
<comment type="cofactor">
    <cofactor evidence="2 9">
        <name>Mg(2+)</name>
        <dbReference type="ChEBI" id="CHEBI:18420"/>
    </cofactor>
</comment>
<keyword evidence="12" id="KW-1185">Reference proteome</keyword>
<sequence>MSLFQPLPTYRIRSRNKVLDLSQPQVMGILNVTPDSFSDGGQFTAVDKALQHCKQLINEGATIIDIGGESTRPNATPVATDEEVQRVVPVVTAIRQQLGEMGQDIWLSIDTSSPTVMQAAFDAGADIWNDVRALRREGAAQLAAALDIPVMLMHMRGEPTTMNELAQYDEVIGDVSRELLARIEEVTCAGVKRENLIIDPGFGFAKDYEHHRALLTQLDKLQTLGLPLMFGISRKRFLAQVLTKSGVPAVATTQASERDAIGTAAGLLALQQGASIIRTHNVAMMQQAAALWQQLTEYHQTSVITTNNHHYQSTK</sequence>
<dbReference type="AlphaFoldDB" id="A0AAW4ING7"/>
<dbReference type="PROSITE" id="PS50972">
    <property type="entry name" value="PTERIN_BINDING"/>
    <property type="match status" value="1"/>
</dbReference>
<dbReference type="GO" id="GO:0046654">
    <property type="term" value="P:tetrahydrofolate biosynthetic process"/>
    <property type="evidence" value="ECO:0007669"/>
    <property type="project" value="TreeGrafter"/>
</dbReference>
<dbReference type="RefSeq" id="WP_207969602.1">
    <property type="nucleotide sequence ID" value="NZ_JAGBKN010000011.1"/>
</dbReference>
<dbReference type="InterPro" id="IPR000489">
    <property type="entry name" value="Pterin-binding_dom"/>
</dbReference>
<keyword evidence="5 9" id="KW-0808">Transferase</keyword>
<evidence type="ECO:0000256" key="2">
    <source>
        <dbReference type="ARBA" id="ARBA00001946"/>
    </source>
</evidence>
<dbReference type="GO" id="GO:0046656">
    <property type="term" value="P:folic acid biosynthetic process"/>
    <property type="evidence" value="ECO:0007669"/>
    <property type="project" value="UniProtKB-KW"/>
</dbReference>
<accession>A0AAW4ING7</accession>
<organism evidence="11 12">
    <name type="scientific">Psychrobacter halodurans</name>
    <dbReference type="NCBI Taxonomy" id="2818439"/>
    <lineage>
        <taxon>Bacteria</taxon>
        <taxon>Pseudomonadati</taxon>
        <taxon>Pseudomonadota</taxon>
        <taxon>Gammaproteobacteria</taxon>
        <taxon>Moraxellales</taxon>
        <taxon>Moraxellaceae</taxon>
        <taxon>Psychrobacter</taxon>
    </lineage>
</organism>
<dbReference type="PANTHER" id="PTHR20941">
    <property type="entry name" value="FOLATE SYNTHESIS PROTEINS"/>
    <property type="match status" value="1"/>
</dbReference>
<dbReference type="InterPro" id="IPR045031">
    <property type="entry name" value="DHP_synth-like"/>
</dbReference>
<evidence type="ECO:0000256" key="6">
    <source>
        <dbReference type="ARBA" id="ARBA00022723"/>
    </source>
</evidence>
<dbReference type="NCBIfam" id="TIGR01496">
    <property type="entry name" value="DHPS"/>
    <property type="match status" value="1"/>
</dbReference>
<comment type="function">
    <text evidence="9">Catalyzes the condensation of para-aminobenzoate (pABA) with 6-hydroxymethyl-7,8-dihydropterin diphosphate (DHPt-PP) to form 7,8-dihydropteroate (H2Pte), the immediate precursor of folate derivatives.</text>
</comment>
<dbReference type="EMBL" id="JAGBKN010000011">
    <property type="protein sequence ID" value="MBO1517012.1"/>
    <property type="molecule type" value="Genomic_DNA"/>
</dbReference>
<evidence type="ECO:0000259" key="10">
    <source>
        <dbReference type="PROSITE" id="PS50972"/>
    </source>
</evidence>
<dbReference type="InterPro" id="IPR011005">
    <property type="entry name" value="Dihydropteroate_synth-like_sf"/>
</dbReference>
<reference evidence="11 12" key="1">
    <citation type="submission" date="2021-03" db="EMBL/GenBank/DDBJ databases">
        <authorList>
            <person name="Shang D.-D."/>
            <person name="Du Z.-J."/>
            <person name="Chen G.-J."/>
        </authorList>
    </citation>
    <scope>NUCLEOTIDE SEQUENCE [LARGE SCALE GENOMIC DNA]</scope>
    <source>
        <strain evidence="11 12">F2608</strain>
    </source>
</reference>
<evidence type="ECO:0000256" key="3">
    <source>
        <dbReference type="ARBA" id="ARBA00004763"/>
    </source>
</evidence>
<dbReference type="Proteomes" id="UP000664161">
    <property type="component" value="Unassembled WGS sequence"/>
</dbReference>
<evidence type="ECO:0000256" key="5">
    <source>
        <dbReference type="ARBA" id="ARBA00022679"/>
    </source>
</evidence>
<evidence type="ECO:0000256" key="4">
    <source>
        <dbReference type="ARBA" id="ARBA00012458"/>
    </source>
</evidence>
<name>A0AAW4ING7_9GAMM</name>
<dbReference type="GO" id="GO:0004156">
    <property type="term" value="F:dihydropteroate synthase activity"/>
    <property type="evidence" value="ECO:0007669"/>
    <property type="project" value="UniProtKB-EC"/>
</dbReference>
<comment type="catalytic activity">
    <reaction evidence="1">
        <text>(7,8-dihydropterin-6-yl)methyl diphosphate + 4-aminobenzoate = 7,8-dihydropteroate + diphosphate</text>
        <dbReference type="Rhea" id="RHEA:19949"/>
        <dbReference type="ChEBI" id="CHEBI:17836"/>
        <dbReference type="ChEBI" id="CHEBI:17839"/>
        <dbReference type="ChEBI" id="CHEBI:33019"/>
        <dbReference type="ChEBI" id="CHEBI:72950"/>
        <dbReference type="EC" id="2.5.1.15"/>
    </reaction>
</comment>
<dbReference type="Gene3D" id="3.20.20.20">
    <property type="entry name" value="Dihydropteroate synthase-like"/>
    <property type="match status" value="1"/>
</dbReference>
<gene>
    <name evidence="11" type="primary">folP</name>
    <name evidence="11" type="ORF">J3491_06650</name>
</gene>
<dbReference type="CDD" id="cd00739">
    <property type="entry name" value="DHPS"/>
    <property type="match status" value="1"/>
</dbReference>
<dbReference type="SUPFAM" id="SSF51717">
    <property type="entry name" value="Dihydropteroate synthetase-like"/>
    <property type="match status" value="1"/>
</dbReference>
<dbReference type="EC" id="2.5.1.15" evidence="4 9"/>
<dbReference type="PROSITE" id="PS00792">
    <property type="entry name" value="DHPS_1"/>
    <property type="match status" value="1"/>
</dbReference>
<evidence type="ECO:0000256" key="7">
    <source>
        <dbReference type="ARBA" id="ARBA00022842"/>
    </source>
</evidence>
<dbReference type="PANTHER" id="PTHR20941:SF1">
    <property type="entry name" value="FOLIC ACID SYNTHESIS PROTEIN FOL1"/>
    <property type="match status" value="1"/>
</dbReference>
<evidence type="ECO:0000313" key="12">
    <source>
        <dbReference type="Proteomes" id="UP000664161"/>
    </source>
</evidence>
<dbReference type="GO" id="GO:0005829">
    <property type="term" value="C:cytosol"/>
    <property type="evidence" value="ECO:0007669"/>
    <property type="project" value="TreeGrafter"/>
</dbReference>
<evidence type="ECO:0000313" key="11">
    <source>
        <dbReference type="EMBL" id="MBO1517012.1"/>
    </source>
</evidence>
<dbReference type="GO" id="GO:0046872">
    <property type="term" value="F:metal ion binding"/>
    <property type="evidence" value="ECO:0007669"/>
    <property type="project" value="UniProtKB-KW"/>
</dbReference>
<proteinExistence type="inferred from homology"/>
<evidence type="ECO:0000256" key="1">
    <source>
        <dbReference type="ARBA" id="ARBA00000012"/>
    </source>
</evidence>
<evidence type="ECO:0000256" key="8">
    <source>
        <dbReference type="ARBA" id="ARBA00022909"/>
    </source>
</evidence>
<comment type="similarity">
    <text evidence="9">Belongs to the DHPS family.</text>
</comment>
<dbReference type="InterPro" id="IPR006390">
    <property type="entry name" value="DHP_synth_dom"/>
</dbReference>
<evidence type="ECO:0000256" key="9">
    <source>
        <dbReference type="RuleBase" id="RU361205"/>
    </source>
</evidence>
<dbReference type="Pfam" id="PF00809">
    <property type="entry name" value="Pterin_bind"/>
    <property type="match status" value="1"/>
</dbReference>
<comment type="caution">
    <text evidence="11">The sequence shown here is derived from an EMBL/GenBank/DDBJ whole genome shotgun (WGS) entry which is preliminary data.</text>
</comment>